<evidence type="ECO:0000313" key="2">
    <source>
        <dbReference type="Proteomes" id="UP000075883"/>
    </source>
</evidence>
<reference evidence="1" key="2">
    <citation type="submission" date="2020-05" db="UniProtKB">
        <authorList>
            <consortium name="EnsemblMetazoa"/>
        </authorList>
    </citation>
    <scope>IDENTIFICATION</scope>
    <source>
        <strain evidence="1">A-37</strain>
    </source>
</reference>
<sequence>MSVRSWHNTTTYPVNNAGTVYVLETAQDLIHEKLDVLVRQALGADDVVQVGAHQVRDQVDLLERFERIVPGMEHIQQANYVFVVHVLQHTQLPVHFEGSGSVAEEIAVPSLERGQDQGSNPIRAVPPYAGLNILLRIDSIHESQK</sequence>
<dbReference type="AlphaFoldDB" id="A0A182M113"/>
<dbReference type="EnsemblMetazoa" id="ACUA006837-RA">
    <property type="protein sequence ID" value="ACUA006837-PA"/>
    <property type="gene ID" value="ACUA006837"/>
</dbReference>
<dbReference type="VEuPathDB" id="VectorBase:ACUA006837"/>
<reference evidence="2" key="1">
    <citation type="submission" date="2013-09" db="EMBL/GenBank/DDBJ databases">
        <title>The Genome Sequence of Anopheles culicifacies species A.</title>
        <authorList>
            <consortium name="The Broad Institute Genomics Platform"/>
            <person name="Neafsey D.E."/>
            <person name="Besansky N."/>
            <person name="Howell P."/>
            <person name="Walton C."/>
            <person name="Young S.K."/>
            <person name="Zeng Q."/>
            <person name="Gargeya S."/>
            <person name="Fitzgerald M."/>
            <person name="Haas B."/>
            <person name="Abouelleil A."/>
            <person name="Allen A.W."/>
            <person name="Alvarado L."/>
            <person name="Arachchi H.M."/>
            <person name="Berlin A.M."/>
            <person name="Chapman S.B."/>
            <person name="Gainer-Dewar J."/>
            <person name="Goldberg J."/>
            <person name="Griggs A."/>
            <person name="Gujja S."/>
            <person name="Hansen M."/>
            <person name="Howarth C."/>
            <person name="Imamovic A."/>
            <person name="Ireland A."/>
            <person name="Larimer J."/>
            <person name="McCowan C."/>
            <person name="Murphy C."/>
            <person name="Pearson M."/>
            <person name="Poon T.W."/>
            <person name="Priest M."/>
            <person name="Roberts A."/>
            <person name="Saif S."/>
            <person name="Shea T."/>
            <person name="Sisk P."/>
            <person name="Sykes S."/>
            <person name="Wortman J."/>
            <person name="Nusbaum C."/>
            <person name="Birren B."/>
        </authorList>
    </citation>
    <scope>NUCLEOTIDE SEQUENCE [LARGE SCALE GENOMIC DNA]</scope>
    <source>
        <strain evidence="2">A-37</strain>
    </source>
</reference>
<name>A0A182M113_9DIPT</name>
<organism evidence="1 2">
    <name type="scientific">Anopheles culicifacies</name>
    <dbReference type="NCBI Taxonomy" id="139723"/>
    <lineage>
        <taxon>Eukaryota</taxon>
        <taxon>Metazoa</taxon>
        <taxon>Ecdysozoa</taxon>
        <taxon>Arthropoda</taxon>
        <taxon>Hexapoda</taxon>
        <taxon>Insecta</taxon>
        <taxon>Pterygota</taxon>
        <taxon>Neoptera</taxon>
        <taxon>Endopterygota</taxon>
        <taxon>Diptera</taxon>
        <taxon>Nematocera</taxon>
        <taxon>Culicoidea</taxon>
        <taxon>Culicidae</taxon>
        <taxon>Anophelinae</taxon>
        <taxon>Anopheles</taxon>
        <taxon>culicifacies species complex</taxon>
    </lineage>
</organism>
<protein>
    <submittedName>
        <fullName evidence="1">Uncharacterized protein</fullName>
    </submittedName>
</protein>
<dbReference type="EMBL" id="AXCM01008678">
    <property type="status" value="NOT_ANNOTATED_CDS"/>
    <property type="molecule type" value="Genomic_DNA"/>
</dbReference>
<dbReference type="EMBL" id="AXCM01008679">
    <property type="status" value="NOT_ANNOTATED_CDS"/>
    <property type="molecule type" value="Genomic_DNA"/>
</dbReference>
<proteinExistence type="predicted"/>
<evidence type="ECO:0000313" key="1">
    <source>
        <dbReference type="EnsemblMetazoa" id="ACUA006837-PA"/>
    </source>
</evidence>
<keyword evidence="2" id="KW-1185">Reference proteome</keyword>
<accession>A0A182M113</accession>
<dbReference type="Proteomes" id="UP000075883">
    <property type="component" value="Unassembled WGS sequence"/>
</dbReference>